<evidence type="ECO:0000313" key="8">
    <source>
        <dbReference type="Proteomes" id="UP000030645"/>
    </source>
</evidence>
<dbReference type="GO" id="GO:0006355">
    <property type="term" value="P:regulation of DNA-templated transcription"/>
    <property type="evidence" value="ECO:0007669"/>
    <property type="project" value="InterPro"/>
</dbReference>
<keyword evidence="3" id="KW-0238">DNA-binding</keyword>
<evidence type="ECO:0000259" key="6">
    <source>
        <dbReference type="PROSITE" id="PS51005"/>
    </source>
</evidence>
<dbReference type="Proteomes" id="UP000030645">
    <property type="component" value="Unassembled WGS sequence"/>
</dbReference>
<evidence type="ECO:0000256" key="1">
    <source>
        <dbReference type="ARBA" id="ARBA00004123"/>
    </source>
</evidence>
<dbReference type="STRING" id="981085.W9RW14"/>
<dbReference type="PROSITE" id="PS51005">
    <property type="entry name" value="NAC"/>
    <property type="match status" value="1"/>
</dbReference>
<dbReference type="InterPro" id="IPR036093">
    <property type="entry name" value="NAC_dom_sf"/>
</dbReference>
<keyword evidence="5" id="KW-0539">Nucleus</keyword>
<proteinExistence type="predicted"/>
<dbReference type="AlphaFoldDB" id="W9RW14"/>
<feature type="domain" description="NAC" evidence="6">
    <location>
        <begin position="9"/>
        <end position="155"/>
    </location>
</feature>
<dbReference type="Gene3D" id="2.170.150.80">
    <property type="entry name" value="NAC domain"/>
    <property type="match status" value="1"/>
</dbReference>
<dbReference type="Pfam" id="PF02365">
    <property type="entry name" value="NAM"/>
    <property type="match status" value="1"/>
</dbReference>
<sequence>MSLSVPRNLPPGYRFRPTDEELMNHFLRLKMIRGCSDVDDDIAEVDDVCMWDPWELRLKSKIESDDQISWFFSRRDPKNKRTKRKTKTGFWKITGKEQEIKGRDGRVIGKKKIVVFLTGPTPGRGTDWVIHEYHPLPENVLPNQSYYVICRLENKAVEKAGPPGCDDSEPSCDITSDVENSVASAAISEVHGQAEGNAELLPQHFQYHDIASDVENSVASVAISEVHGQAEGNAESLPQQVLSSDDCFLTDEEINFLNACLDNDHTQLMPEHHPETENSLLHQVYSYFLTGIAIADYRVRPDITHCLESKTDENAGTLGCNIGKPSSDIRAETENSVAHPAISEVSGHGERNAKLLSQPVLSLDDCLTMEDLTPSLSDSFNDGQKSNWVMHEHRPELENSLPQQWPYLTCCLENKTDEYVGSLDCNIGRPSSDITSDIENQVAHTAIPVGDGHTEVNAESCWQTFSSPDYYYTEEAISLIRSYSLCDDHNNSHALCGSAEPIMCPAEFPDGRKADLYENYNGETANNLSNDFIQPKSLKRPYFPDIPASNDTNAEGVDGWVKRPRSLALGE</sequence>
<evidence type="ECO:0000256" key="5">
    <source>
        <dbReference type="ARBA" id="ARBA00023242"/>
    </source>
</evidence>
<keyword evidence="4" id="KW-0804">Transcription</keyword>
<evidence type="ECO:0000313" key="7">
    <source>
        <dbReference type="EMBL" id="EXC13643.1"/>
    </source>
</evidence>
<dbReference type="GO" id="GO:0005634">
    <property type="term" value="C:nucleus"/>
    <property type="evidence" value="ECO:0007669"/>
    <property type="project" value="UniProtKB-SubCell"/>
</dbReference>
<accession>W9RW14</accession>
<keyword evidence="2" id="KW-0805">Transcription regulation</keyword>
<keyword evidence="8" id="KW-1185">Reference proteome</keyword>
<evidence type="ECO:0000256" key="4">
    <source>
        <dbReference type="ARBA" id="ARBA00023163"/>
    </source>
</evidence>
<dbReference type="EMBL" id="KE345753">
    <property type="protein sequence ID" value="EXC13643.1"/>
    <property type="molecule type" value="Genomic_DNA"/>
</dbReference>
<dbReference type="PANTHER" id="PTHR31989">
    <property type="entry name" value="NAC DOMAIN-CONTAINING PROTEIN 82-RELATED"/>
    <property type="match status" value="1"/>
</dbReference>
<dbReference type="GO" id="GO:0003677">
    <property type="term" value="F:DNA binding"/>
    <property type="evidence" value="ECO:0007669"/>
    <property type="project" value="UniProtKB-KW"/>
</dbReference>
<dbReference type="SUPFAM" id="SSF101941">
    <property type="entry name" value="NAC domain"/>
    <property type="match status" value="1"/>
</dbReference>
<comment type="subcellular location">
    <subcellularLocation>
        <location evidence="1">Nucleus</location>
    </subcellularLocation>
</comment>
<organism evidence="7 8">
    <name type="scientific">Morus notabilis</name>
    <dbReference type="NCBI Taxonomy" id="981085"/>
    <lineage>
        <taxon>Eukaryota</taxon>
        <taxon>Viridiplantae</taxon>
        <taxon>Streptophyta</taxon>
        <taxon>Embryophyta</taxon>
        <taxon>Tracheophyta</taxon>
        <taxon>Spermatophyta</taxon>
        <taxon>Magnoliopsida</taxon>
        <taxon>eudicotyledons</taxon>
        <taxon>Gunneridae</taxon>
        <taxon>Pentapetalae</taxon>
        <taxon>rosids</taxon>
        <taxon>fabids</taxon>
        <taxon>Rosales</taxon>
        <taxon>Moraceae</taxon>
        <taxon>Moreae</taxon>
        <taxon>Morus</taxon>
    </lineage>
</organism>
<evidence type="ECO:0000256" key="3">
    <source>
        <dbReference type="ARBA" id="ARBA00023125"/>
    </source>
</evidence>
<protein>
    <submittedName>
        <fullName evidence="7">NAC domain-containing protein 1</fullName>
    </submittedName>
</protein>
<dbReference type="InterPro" id="IPR003441">
    <property type="entry name" value="NAC-dom"/>
</dbReference>
<reference evidence="8" key="1">
    <citation type="submission" date="2013-01" db="EMBL/GenBank/DDBJ databases">
        <title>Draft Genome Sequence of a Mulberry Tree, Morus notabilis C.K. Schneid.</title>
        <authorList>
            <person name="He N."/>
            <person name="Zhao S."/>
        </authorList>
    </citation>
    <scope>NUCLEOTIDE SEQUENCE</scope>
</reference>
<gene>
    <name evidence="7" type="ORF">L484_019601</name>
</gene>
<name>W9RW14_9ROSA</name>
<evidence type="ECO:0000256" key="2">
    <source>
        <dbReference type="ARBA" id="ARBA00023015"/>
    </source>
</evidence>